<protein>
    <recommendedName>
        <fullName evidence="3">Transposase</fullName>
    </recommendedName>
</protein>
<accession>W2UZ57</accession>
<dbReference type="EMBL" id="AXCJ01000008">
    <property type="protein sequence ID" value="ETO91224.1"/>
    <property type="molecule type" value="Genomic_DNA"/>
</dbReference>
<evidence type="ECO:0000313" key="1">
    <source>
        <dbReference type="EMBL" id="ETO91224.1"/>
    </source>
</evidence>
<dbReference type="Proteomes" id="UP000018951">
    <property type="component" value="Unassembled WGS sequence"/>
</dbReference>
<evidence type="ECO:0008006" key="3">
    <source>
        <dbReference type="Google" id="ProtNLM"/>
    </source>
</evidence>
<sequence length="39" mass="4821">MTDYHIKAREWKLIDRKLNGIKWIRKSGDLRLEIAYLYI</sequence>
<comment type="caution">
    <text evidence="1">The sequence shown here is derived from an EMBL/GenBank/DDBJ whole genome shotgun (WGS) entry which is preliminary data.</text>
</comment>
<reference evidence="1 2" key="1">
    <citation type="journal article" date="2013" name="PLoS ONE">
        <title>Bacterial endosymbiosis in a chordate host: long-term co-evolution and conservation of secondary metabolism.</title>
        <authorList>
            <person name="Kwan J.C."/>
            <person name="Schmidt E.W."/>
        </authorList>
    </citation>
    <scope>NUCLEOTIDE SEQUENCE [LARGE SCALE GENOMIC DNA]</scope>
    <source>
        <strain evidence="2">L6</strain>
    </source>
</reference>
<dbReference type="AlphaFoldDB" id="W2UZ57"/>
<name>W2UZ57_9RICK</name>
<keyword evidence="2" id="KW-1185">Reference proteome</keyword>
<gene>
    <name evidence="1" type="ORF">P857_715</name>
</gene>
<organism evidence="1 2">
    <name type="scientific">Candidatus Xenolissoclinum pacificiensis L6</name>
    <dbReference type="NCBI Taxonomy" id="1401685"/>
    <lineage>
        <taxon>Bacteria</taxon>
        <taxon>Pseudomonadati</taxon>
        <taxon>Pseudomonadota</taxon>
        <taxon>Alphaproteobacteria</taxon>
        <taxon>Rickettsiales</taxon>
        <taxon>Anaplasmataceae</taxon>
        <taxon>Candidatus Xenolissoclinum</taxon>
    </lineage>
</organism>
<proteinExistence type="predicted"/>
<evidence type="ECO:0000313" key="2">
    <source>
        <dbReference type="Proteomes" id="UP000018951"/>
    </source>
</evidence>